<accession>A0A1I8AV81</accession>
<proteinExistence type="predicted"/>
<reference evidence="3" key="1">
    <citation type="submission" date="2016-11" db="UniProtKB">
        <authorList>
            <consortium name="WormBaseParasite"/>
        </authorList>
    </citation>
    <scope>IDENTIFICATION</scope>
</reference>
<dbReference type="AlphaFoldDB" id="A0A1I8AV81"/>
<name>A0A1I8AV81_9BILA</name>
<evidence type="ECO:0000256" key="1">
    <source>
        <dbReference type="SAM" id="MobiDB-lite"/>
    </source>
</evidence>
<evidence type="ECO:0000313" key="3">
    <source>
        <dbReference type="WBParaSite" id="L893_g9853.t1"/>
    </source>
</evidence>
<feature type="region of interest" description="Disordered" evidence="1">
    <location>
        <begin position="1"/>
        <end position="26"/>
    </location>
</feature>
<keyword evidence="2" id="KW-1185">Reference proteome</keyword>
<protein>
    <submittedName>
        <fullName evidence="3">Uncharacterized protein</fullName>
    </submittedName>
</protein>
<organism evidence="2 3">
    <name type="scientific">Steinernema glaseri</name>
    <dbReference type="NCBI Taxonomy" id="37863"/>
    <lineage>
        <taxon>Eukaryota</taxon>
        <taxon>Metazoa</taxon>
        <taxon>Ecdysozoa</taxon>
        <taxon>Nematoda</taxon>
        <taxon>Chromadorea</taxon>
        <taxon>Rhabditida</taxon>
        <taxon>Tylenchina</taxon>
        <taxon>Panagrolaimomorpha</taxon>
        <taxon>Strongyloidoidea</taxon>
        <taxon>Steinernematidae</taxon>
        <taxon>Steinernema</taxon>
    </lineage>
</organism>
<dbReference type="Proteomes" id="UP000095287">
    <property type="component" value="Unplaced"/>
</dbReference>
<dbReference type="WBParaSite" id="L893_g9853.t1">
    <property type="protein sequence ID" value="L893_g9853.t1"/>
    <property type="gene ID" value="L893_g9853"/>
</dbReference>
<evidence type="ECO:0000313" key="2">
    <source>
        <dbReference type="Proteomes" id="UP000095287"/>
    </source>
</evidence>
<sequence length="72" mass="7583">MDSSRVNGKTEGQKVTSPHVIAEPPSVRGGIVDDFAVSAKESLTTVARCQEAWSTVAQLELARPARAATSES</sequence>